<accession>A0A4R3Z0T8</accession>
<dbReference type="GO" id="GO:0016301">
    <property type="term" value="F:kinase activity"/>
    <property type="evidence" value="ECO:0007669"/>
    <property type="project" value="UniProtKB-KW"/>
</dbReference>
<evidence type="ECO:0000256" key="1">
    <source>
        <dbReference type="ARBA" id="ARBA00004496"/>
    </source>
</evidence>
<comment type="caution">
    <text evidence="8">The sequence shown here is derived from an EMBL/GenBank/DDBJ whole genome shotgun (WGS) entry which is preliminary data.</text>
</comment>
<keyword evidence="2" id="KW-0813">Transport</keyword>
<evidence type="ECO:0000256" key="5">
    <source>
        <dbReference type="ARBA" id="ARBA00022683"/>
    </source>
</evidence>
<organism evidence="8 9">
    <name type="scientific">Longibaculum muris</name>
    <dbReference type="NCBI Taxonomy" id="1796628"/>
    <lineage>
        <taxon>Bacteria</taxon>
        <taxon>Bacillati</taxon>
        <taxon>Bacillota</taxon>
        <taxon>Erysipelotrichia</taxon>
        <taxon>Erysipelotrichales</taxon>
        <taxon>Coprobacillaceae</taxon>
        <taxon>Longibaculum</taxon>
    </lineage>
</organism>
<dbReference type="RefSeq" id="WP_066451099.1">
    <property type="nucleotide sequence ID" value="NZ_JANKBF010000007.1"/>
</dbReference>
<dbReference type="NCBIfam" id="TIGR00830">
    <property type="entry name" value="PTBA"/>
    <property type="match status" value="1"/>
</dbReference>
<dbReference type="EMBL" id="SMCQ01000012">
    <property type="protein sequence ID" value="TCV98590.1"/>
    <property type="molecule type" value="Genomic_DNA"/>
</dbReference>
<evidence type="ECO:0000256" key="6">
    <source>
        <dbReference type="ARBA" id="ARBA00022777"/>
    </source>
</evidence>
<evidence type="ECO:0000259" key="7">
    <source>
        <dbReference type="PROSITE" id="PS51093"/>
    </source>
</evidence>
<evidence type="ECO:0000256" key="4">
    <source>
        <dbReference type="ARBA" id="ARBA00022679"/>
    </source>
</evidence>
<dbReference type="PANTHER" id="PTHR45008:SF1">
    <property type="entry name" value="PTS SYSTEM GLUCOSE-SPECIFIC EIIA COMPONENT"/>
    <property type="match status" value="1"/>
</dbReference>
<evidence type="ECO:0000313" key="9">
    <source>
        <dbReference type="Proteomes" id="UP000295515"/>
    </source>
</evidence>
<dbReference type="InterPro" id="IPR001127">
    <property type="entry name" value="PTS_EIIA_1_perm"/>
</dbReference>
<dbReference type="InterPro" id="IPR011055">
    <property type="entry name" value="Dup_hybrid_motif"/>
</dbReference>
<dbReference type="GeneID" id="98915641"/>
<keyword evidence="6" id="KW-0418">Kinase</keyword>
<dbReference type="PROSITE" id="PS51093">
    <property type="entry name" value="PTS_EIIA_TYPE_1"/>
    <property type="match status" value="1"/>
</dbReference>
<feature type="domain" description="PTS EIIA type-1" evidence="7">
    <location>
        <begin position="34"/>
        <end position="138"/>
    </location>
</feature>
<evidence type="ECO:0000256" key="2">
    <source>
        <dbReference type="ARBA" id="ARBA00022448"/>
    </source>
</evidence>
<dbReference type="GO" id="GO:0009401">
    <property type="term" value="P:phosphoenolpyruvate-dependent sugar phosphotransferase system"/>
    <property type="evidence" value="ECO:0007669"/>
    <property type="project" value="UniProtKB-KW"/>
</dbReference>
<comment type="subcellular location">
    <subcellularLocation>
        <location evidence="1">Cytoplasm</location>
    </subcellularLocation>
</comment>
<dbReference type="Proteomes" id="UP000295515">
    <property type="component" value="Unassembled WGS sequence"/>
</dbReference>
<dbReference type="InterPro" id="IPR050890">
    <property type="entry name" value="PTS_EIIA_component"/>
</dbReference>
<dbReference type="FunFam" id="2.70.70.10:FF:000001">
    <property type="entry name" value="PTS system glucose-specific IIA component"/>
    <property type="match status" value="1"/>
</dbReference>
<protein>
    <submittedName>
        <fullName evidence="8">Glucose-specific phosphotransferase system IIA component</fullName>
    </submittedName>
</protein>
<sequence>MGLFNRNKKQLETQPYSIGAPVKGEVIDIKETKDMVFNTESLGKGVGIIPKSNKIIAPIGGVITTFFPTKHAVGITTDEGVEVLIHIGIDTVELNGKFFTDKKKQGDRINRGEELLNVEFEEIMKSGYDTTVLMVIVNTANYKEVKTILGNKEQGEIVIEIEA</sequence>
<evidence type="ECO:0000313" key="8">
    <source>
        <dbReference type="EMBL" id="TCV98590.1"/>
    </source>
</evidence>
<dbReference type="PANTHER" id="PTHR45008">
    <property type="entry name" value="PTS SYSTEM GLUCOSE-SPECIFIC EIIA COMPONENT"/>
    <property type="match status" value="1"/>
</dbReference>
<keyword evidence="9" id="KW-1185">Reference proteome</keyword>
<dbReference type="SUPFAM" id="SSF51261">
    <property type="entry name" value="Duplicated hybrid motif"/>
    <property type="match status" value="1"/>
</dbReference>
<gene>
    <name evidence="8" type="ORF">EDD60_11286</name>
</gene>
<dbReference type="Gene3D" id="2.70.70.10">
    <property type="entry name" value="Glucose Permease (Domain IIA)"/>
    <property type="match status" value="1"/>
</dbReference>
<keyword evidence="4 8" id="KW-0808">Transferase</keyword>
<name>A0A4R3Z0T8_9FIRM</name>
<evidence type="ECO:0000256" key="3">
    <source>
        <dbReference type="ARBA" id="ARBA00022597"/>
    </source>
</evidence>
<dbReference type="PROSITE" id="PS00371">
    <property type="entry name" value="PTS_EIIA_TYPE_1_HIS"/>
    <property type="match status" value="1"/>
</dbReference>
<dbReference type="Pfam" id="PF00358">
    <property type="entry name" value="PTS_EIIA_1"/>
    <property type="match status" value="1"/>
</dbReference>
<keyword evidence="3" id="KW-0762">Sugar transport</keyword>
<reference evidence="8 9" key="1">
    <citation type="submission" date="2019-03" db="EMBL/GenBank/DDBJ databases">
        <title>Genomic Encyclopedia of Type Strains, Phase IV (KMG-IV): sequencing the most valuable type-strain genomes for metagenomic binning, comparative biology and taxonomic classification.</title>
        <authorList>
            <person name="Goeker M."/>
        </authorList>
    </citation>
    <scope>NUCLEOTIDE SEQUENCE [LARGE SCALE GENOMIC DNA]</scope>
    <source>
        <strain evidence="8 9">DSM 29487</strain>
    </source>
</reference>
<dbReference type="AlphaFoldDB" id="A0A4R3Z0T8"/>
<proteinExistence type="predicted"/>
<dbReference type="GO" id="GO:0005737">
    <property type="term" value="C:cytoplasm"/>
    <property type="evidence" value="ECO:0007669"/>
    <property type="project" value="UniProtKB-SubCell"/>
</dbReference>
<keyword evidence="5" id="KW-0598">Phosphotransferase system</keyword>